<protein>
    <submittedName>
        <fullName evidence="1">Uncharacterized protein</fullName>
    </submittedName>
</protein>
<dbReference type="AlphaFoldDB" id="A0AA37URX7"/>
<keyword evidence="2" id="KW-1185">Reference proteome</keyword>
<dbReference type="RefSeq" id="XP_049131253.1">
    <property type="nucleotide sequence ID" value="XM_049275296.1"/>
</dbReference>
<accession>A0AA37URX7</accession>
<reference evidence="1 2" key="1">
    <citation type="submission" date="2022-03" db="EMBL/GenBank/DDBJ databases">
        <title>Genome data of Colletotrichum spp.</title>
        <authorList>
            <person name="Utami Y.D."/>
            <person name="Hiruma K."/>
        </authorList>
    </citation>
    <scope>NUCLEOTIDE SEQUENCE [LARGE SCALE GENOMIC DNA]</scope>
    <source>
        <strain evidence="1 2">MAFF 239500</strain>
    </source>
</reference>
<dbReference type="Proteomes" id="UP001055115">
    <property type="component" value="Unassembled WGS sequence"/>
</dbReference>
<organism evidence="1 2">
    <name type="scientific">Colletotrichum spaethianum</name>
    <dbReference type="NCBI Taxonomy" id="700344"/>
    <lineage>
        <taxon>Eukaryota</taxon>
        <taxon>Fungi</taxon>
        <taxon>Dikarya</taxon>
        <taxon>Ascomycota</taxon>
        <taxon>Pezizomycotina</taxon>
        <taxon>Sordariomycetes</taxon>
        <taxon>Hypocreomycetidae</taxon>
        <taxon>Glomerellales</taxon>
        <taxon>Glomerellaceae</taxon>
        <taxon>Colletotrichum</taxon>
        <taxon>Colletotrichum spaethianum species complex</taxon>
    </lineage>
</organism>
<name>A0AA37URX7_9PEZI</name>
<sequence>MAESHRHRRWHGRAEVQCSLTGDCFASVVSTSFLPTPGTQRVSLDWIGTRVAVAPILWLLTLNQLSAGGREVGIENRSYTERRRATAWHGISGGAMQ</sequence>
<dbReference type="EMBL" id="BQXU01000026">
    <property type="protein sequence ID" value="GKT48903.1"/>
    <property type="molecule type" value="Genomic_DNA"/>
</dbReference>
<evidence type="ECO:0000313" key="2">
    <source>
        <dbReference type="Proteomes" id="UP001055115"/>
    </source>
</evidence>
<gene>
    <name evidence="1" type="ORF">ColSpa_09084</name>
</gene>
<evidence type="ECO:0000313" key="1">
    <source>
        <dbReference type="EMBL" id="GKT48903.1"/>
    </source>
</evidence>
<dbReference type="GeneID" id="73329886"/>
<comment type="caution">
    <text evidence="1">The sequence shown here is derived from an EMBL/GenBank/DDBJ whole genome shotgun (WGS) entry which is preliminary data.</text>
</comment>
<proteinExistence type="predicted"/>